<dbReference type="OMA" id="RCHICRT"/>
<dbReference type="PANTHER" id="PTHR31286:SF180">
    <property type="entry name" value="OS10G0362600 PROTEIN"/>
    <property type="match status" value="1"/>
</dbReference>
<dbReference type="InterPro" id="IPR040256">
    <property type="entry name" value="At4g02000-like"/>
</dbReference>
<keyword evidence="3" id="KW-1185">Reference proteome</keyword>
<evidence type="ECO:0000256" key="1">
    <source>
        <dbReference type="SAM" id="MobiDB-lite"/>
    </source>
</evidence>
<feature type="compositionally biased region" description="Basic and acidic residues" evidence="1">
    <location>
        <begin position="184"/>
        <end position="196"/>
    </location>
</feature>
<dbReference type="Proteomes" id="UP000824469">
    <property type="component" value="Unassembled WGS sequence"/>
</dbReference>
<protein>
    <recommendedName>
        <fullName evidence="4">DUF4283 domain-containing protein</fullName>
    </recommendedName>
</protein>
<sequence>MGLFLSPWFLEFDPNTFSITKMSVWVRLSLHFWQALEDIGNVLGKFLKADQAKEAAGLRSFARFYTEINLSKGLPDKIILKLGNIQHFQILDYENTAFRCHICRTPGHLQAVYPQAKKNQQQMSSSNKGGWNNPSPNTARKSDHKEDFGAAHPANSGNGSKNQVNMAPSNRAEENRIVIGGVKRGHESDKSDKSDSDQEQSLDPSNNHMLVVASDQYKWHEVRKKKGKKGQYANLLDYYSSNEER</sequence>
<feature type="region of interest" description="Disordered" evidence="1">
    <location>
        <begin position="115"/>
        <end position="245"/>
    </location>
</feature>
<feature type="non-terminal residue" evidence="2">
    <location>
        <position position="245"/>
    </location>
</feature>
<dbReference type="PANTHER" id="PTHR31286">
    <property type="entry name" value="GLYCINE-RICH CELL WALL STRUCTURAL PROTEIN 1.8-LIKE"/>
    <property type="match status" value="1"/>
</dbReference>
<feature type="compositionally biased region" description="Basic and acidic residues" evidence="1">
    <location>
        <begin position="140"/>
        <end position="149"/>
    </location>
</feature>
<evidence type="ECO:0008006" key="4">
    <source>
        <dbReference type="Google" id="ProtNLM"/>
    </source>
</evidence>
<organism evidence="2 3">
    <name type="scientific">Taxus chinensis</name>
    <name type="common">Chinese yew</name>
    <name type="synonym">Taxus wallichiana var. chinensis</name>
    <dbReference type="NCBI Taxonomy" id="29808"/>
    <lineage>
        <taxon>Eukaryota</taxon>
        <taxon>Viridiplantae</taxon>
        <taxon>Streptophyta</taxon>
        <taxon>Embryophyta</taxon>
        <taxon>Tracheophyta</taxon>
        <taxon>Spermatophyta</taxon>
        <taxon>Pinopsida</taxon>
        <taxon>Pinidae</taxon>
        <taxon>Conifers II</taxon>
        <taxon>Cupressales</taxon>
        <taxon>Taxaceae</taxon>
        <taxon>Taxus</taxon>
    </lineage>
</organism>
<evidence type="ECO:0000313" key="2">
    <source>
        <dbReference type="EMBL" id="KAH9308074.1"/>
    </source>
</evidence>
<comment type="caution">
    <text evidence="2">The sequence shown here is derived from an EMBL/GenBank/DDBJ whole genome shotgun (WGS) entry which is preliminary data.</text>
</comment>
<gene>
    <name evidence="2" type="ORF">KI387_035985</name>
</gene>
<proteinExistence type="predicted"/>
<accession>A0AA38KRH7</accession>
<feature type="compositionally biased region" description="Polar residues" evidence="1">
    <location>
        <begin position="117"/>
        <end position="139"/>
    </location>
</feature>
<evidence type="ECO:0000313" key="3">
    <source>
        <dbReference type="Proteomes" id="UP000824469"/>
    </source>
</evidence>
<feature type="compositionally biased region" description="Polar residues" evidence="1">
    <location>
        <begin position="155"/>
        <end position="168"/>
    </location>
</feature>
<dbReference type="EMBL" id="JAHRHJ020000007">
    <property type="protein sequence ID" value="KAH9308074.1"/>
    <property type="molecule type" value="Genomic_DNA"/>
</dbReference>
<name>A0AA38KRH7_TAXCH</name>
<reference evidence="2 3" key="1">
    <citation type="journal article" date="2021" name="Nat. Plants">
        <title>The Taxus genome provides insights into paclitaxel biosynthesis.</title>
        <authorList>
            <person name="Xiong X."/>
            <person name="Gou J."/>
            <person name="Liao Q."/>
            <person name="Li Y."/>
            <person name="Zhou Q."/>
            <person name="Bi G."/>
            <person name="Li C."/>
            <person name="Du R."/>
            <person name="Wang X."/>
            <person name="Sun T."/>
            <person name="Guo L."/>
            <person name="Liang H."/>
            <person name="Lu P."/>
            <person name="Wu Y."/>
            <person name="Zhang Z."/>
            <person name="Ro D.K."/>
            <person name="Shang Y."/>
            <person name="Huang S."/>
            <person name="Yan J."/>
        </authorList>
    </citation>
    <scope>NUCLEOTIDE SEQUENCE [LARGE SCALE GENOMIC DNA]</scope>
    <source>
        <strain evidence="2">Ta-2019</strain>
    </source>
</reference>
<dbReference type="AlphaFoldDB" id="A0AA38KRH7"/>